<dbReference type="PANTHER" id="PTHR30469">
    <property type="entry name" value="MULTIDRUG RESISTANCE PROTEIN MDTA"/>
    <property type="match status" value="1"/>
</dbReference>
<reference evidence="4 5" key="1">
    <citation type="submission" date="2022-10" db="EMBL/GenBank/DDBJ databases">
        <title>Luteolibacter flavescens strain MCCC 1K03193, whole genome shotgun sequencing project.</title>
        <authorList>
            <person name="Zhao G."/>
            <person name="Shen L."/>
        </authorList>
    </citation>
    <scope>NUCLEOTIDE SEQUENCE [LARGE SCALE GENOMIC DNA]</scope>
    <source>
        <strain evidence="4 5">MCCC 1K03193</strain>
    </source>
</reference>
<keyword evidence="2" id="KW-0812">Transmembrane</keyword>
<evidence type="ECO:0000259" key="3">
    <source>
        <dbReference type="Pfam" id="PF25989"/>
    </source>
</evidence>
<dbReference type="RefSeq" id="WP_264500041.1">
    <property type="nucleotide sequence ID" value="NZ_JAPDDS010000002.1"/>
</dbReference>
<sequence>MSEGKSDTPPWEGKRSKSAKGLLRRLIPWAIGGALIALVAMGLKPQPTEVETGVVARAPLTVRVSEEGKTRIRNRYVVAAPLSGRMRRVPLKPGDEVKAGETILTAIEPVAAPLLDPRAKSLAEAVVATREAARSRASETLKAAESAKELADINLKRIQSLTGGAISQADRDRVEMEGSMRAADVRAAEFALKAAEHEVEQARASLERPAITLEGNALEVKSPVSGRLLNVMQESETVVTAGMAIAEIGDPVDIEIEAEILSRDAVTMKPGDSVSVEQWGGTEALEARVRRIEPAAFTKISALGVEEQRVYVLCDLVNPPEQAKSLGDRYRVEVRVAVWHSDDVLVVPAGALFREGNAWKTFVFRDGKAQAVTLEAGRTDGHFTEVISGLAAGDEVLLHPPDTVKDGTPVKKRE</sequence>
<dbReference type="Gene3D" id="2.40.50.100">
    <property type="match status" value="1"/>
</dbReference>
<evidence type="ECO:0000256" key="1">
    <source>
        <dbReference type="ARBA" id="ARBA00009477"/>
    </source>
</evidence>
<comment type="caution">
    <text evidence="4">The sequence shown here is derived from an EMBL/GenBank/DDBJ whole genome shotgun (WGS) entry which is preliminary data.</text>
</comment>
<dbReference type="EMBL" id="JAPDDS010000002">
    <property type="protein sequence ID" value="MCW1884081.1"/>
    <property type="molecule type" value="Genomic_DNA"/>
</dbReference>
<feature type="transmembrane region" description="Helical" evidence="2">
    <location>
        <begin position="26"/>
        <end position="43"/>
    </location>
</feature>
<evidence type="ECO:0000256" key="2">
    <source>
        <dbReference type="SAM" id="Phobius"/>
    </source>
</evidence>
<organism evidence="4 5">
    <name type="scientific">Luteolibacter flavescens</name>
    <dbReference type="NCBI Taxonomy" id="1859460"/>
    <lineage>
        <taxon>Bacteria</taxon>
        <taxon>Pseudomonadati</taxon>
        <taxon>Verrucomicrobiota</taxon>
        <taxon>Verrucomicrobiia</taxon>
        <taxon>Verrucomicrobiales</taxon>
        <taxon>Verrucomicrobiaceae</taxon>
        <taxon>Luteolibacter</taxon>
    </lineage>
</organism>
<comment type="similarity">
    <text evidence="1">Belongs to the membrane fusion protein (MFP) (TC 8.A.1) family.</text>
</comment>
<dbReference type="NCBIfam" id="TIGR01730">
    <property type="entry name" value="RND_mfp"/>
    <property type="match status" value="1"/>
</dbReference>
<dbReference type="Proteomes" id="UP001207930">
    <property type="component" value="Unassembled WGS sequence"/>
</dbReference>
<keyword evidence="5" id="KW-1185">Reference proteome</keyword>
<name>A0ABT3FKH4_9BACT</name>
<protein>
    <submittedName>
        <fullName evidence="4">Efflux RND transporter periplasmic adaptor subunit</fullName>
    </submittedName>
</protein>
<gene>
    <name evidence="4" type="ORF">OKA04_05025</name>
</gene>
<dbReference type="Gene3D" id="1.10.287.470">
    <property type="entry name" value="Helix hairpin bin"/>
    <property type="match status" value="1"/>
</dbReference>
<evidence type="ECO:0000313" key="4">
    <source>
        <dbReference type="EMBL" id="MCW1884081.1"/>
    </source>
</evidence>
<feature type="domain" description="YknX-like C-terminal permuted SH3-like" evidence="3">
    <location>
        <begin position="344"/>
        <end position="411"/>
    </location>
</feature>
<dbReference type="InterPro" id="IPR058637">
    <property type="entry name" value="YknX-like_C"/>
</dbReference>
<dbReference type="Gene3D" id="2.40.420.20">
    <property type="match status" value="1"/>
</dbReference>
<proteinExistence type="inferred from homology"/>
<keyword evidence="2" id="KW-1133">Transmembrane helix</keyword>
<accession>A0ABT3FKH4</accession>
<dbReference type="Gene3D" id="2.40.30.170">
    <property type="match status" value="1"/>
</dbReference>
<dbReference type="InterPro" id="IPR006143">
    <property type="entry name" value="RND_pump_MFP"/>
</dbReference>
<evidence type="ECO:0000313" key="5">
    <source>
        <dbReference type="Proteomes" id="UP001207930"/>
    </source>
</evidence>
<keyword evidence="2" id="KW-0472">Membrane</keyword>
<dbReference type="Pfam" id="PF25989">
    <property type="entry name" value="YknX_C"/>
    <property type="match status" value="1"/>
</dbReference>
<dbReference type="PANTHER" id="PTHR30469:SF38">
    <property type="entry name" value="HLYD FAMILY SECRETION PROTEIN"/>
    <property type="match status" value="1"/>
</dbReference>